<reference evidence="1 2" key="1">
    <citation type="submission" date="2014-12" db="EMBL/GenBank/DDBJ databases">
        <title>Genome sequence of Methanobrevibacter arboriphilicus DH1, DSM1125.</title>
        <authorList>
            <person name="Poehlein A."/>
            <person name="Thauer R.K."/>
            <person name="Seedorf H."/>
            <person name="Daniel R."/>
        </authorList>
    </citation>
    <scope>NUCLEOTIDE SEQUENCE [LARGE SCALE GENOMIC DNA]</scope>
    <source>
        <strain evidence="1 2">DH1</strain>
    </source>
</reference>
<name>A0A1V6N4D4_METAZ</name>
<dbReference type="EMBL" id="JXMW01000003">
    <property type="protein sequence ID" value="OQD59525.1"/>
    <property type="molecule type" value="Genomic_DNA"/>
</dbReference>
<protein>
    <recommendedName>
        <fullName evidence="3">DUF2119 domain-containing protein</fullName>
    </recommendedName>
</protein>
<gene>
    <name evidence="1" type="ORF">MBBAR_3c01820</name>
</gene>
<dbReference type="OrthoDB" id="70832at2157"/>
<dbReference type="Proteomes" id="UP000191661">
    <property type="component" value="Unassembled WGS sequence"/>
</dbReference>
<evidence type="ECO:0008006" key="3">
    <source>
        <dbReference type="Google" id="ProtNLM"/>
    </source>
</evidence>
<evidence type="ECO:0000313" key="2">
    <source>
        <dbReference type="Proteomes" id="UP000191661"/>
    </source>
</evidence>
<proteinExistence type="predicted"/>
<evidence type="ECO:0000313" key="1">
    <source>
        <dbReference type="EMBL" id="OQD59525.1"/>
    </source>
</evidence>
<dbReference type="RefSeq" id="WP_080459750.1">
    <property type="nucleotide sequence ID" value="NZ_JXMW01000003.1"/>
</dbReference>
<dbReference type="InterPro" id="IPR019218">
    <property type="entry name" value="DUF2119"/>
</dbReference>
<dbReference type="AlphaFoldDB" id="A0A1V6N4D4"/>
<keyword evidence="2" id="KW-1185">Reference proteome</keyword>
<comment type="caution">
    <text evidence="1">The sequence shown here is derived from an EMBL/GenBank/DDBJ whole genome shotgun (WGS) entry which is preliminary data.</text>
</comment>
<accession>A0A1V6N4D4</accession>
<organism evidence="1 2">
    <name type="scientific">Methanobrevibacter arboriphilus JCM 13429 = DSM 1125</name>
    <dbReference type="NCBI Taxonomy" id="1300164"/>
    <lineage>
        <taxon>Archaea</taxon>
        <taxon>Methanobacteriati</taxon>
        <taxon>Methanobacteriota</taxon>
        <taxon>Methanomada group</taxon>
        <taxon>Methanobacteria</taxon>
        <taxon>Methanobacteriales</taxon>
        <taxon>Methanobacteriaceae</taxon>
        <taxon>Methanobrevibacter</taxon>
    </lineage>
</organism>
<sequence>MSYYRFIDKGEGPTKLFVGGIHGHEGETTIDFLKSMSYSDFSNGKTFIYNFDYTEYISTIKKEYYETKIGKTIINLIKKHKPDFYIELHCYNIKNYENLISPNRRESQGVPPLIDLENHVLISSVSPLIRKKYFKMETVCKTLEIPCINKKLYWNDLNSITKDIITKYNITKGNITKGNITEDNITEGNIIKNNVVKYNINMDNANEDNGNNYHLKSSFNTYLNIIKILSKVKNRDEFQRIMIKKYPKQVELAVKYAKEIFGEKFPPF</sequence>
<dbReference type="Pfam" id="PF09892">
    <property type="entry name" value="DUF2119"/>
    <property type="match status" value="1"/>
</dbReference>
<dbReference type="SUPFAM" id="SSF53187">
    <property type="entry name" value="Zn-dependent exopeptidases"/>
    <property type="match status" value="1"/>
</dbReference>